<name>A0A8T1CJ77_9STRA</name>
<organism evidence="1 2">
    <name type="scientific">Phytophthora cactorum</name>
    <dbReference type="NCBI Taxonomy" id="29920"/>
    <lineage>
        <taxon>Eukaryota</taxon>
        <taxon>Sar</taxon>
        <taxon>Stramenopiles</taxon>
        <taxon>Oomycota</taxon>
        <taxon>Peronosporomycetes</taxon>
        <taxon>Peronosporales</taxon>
        <taxon>Peronosporaceae</taxon>
        <taxon>Phytophthora</taxon>
    </lineage>
</organism>
<gene>
    <name evidence="1" type="ORF">PC117_g15957</name>
</gene>
<dbReference type="Proteomes" id="UP000736787">
    <property type="component" value="Unassembled WGS sequence"/>
</dbReference>
<protein>
    <submittedName>
        <fullName evidence="1">Uncharacterized protein</fullName>
    </submittedName>
</protein>
<evidence type="ECO:0000313" key="1">
    <source>
        <dbReference type="EMBL" id="KAG2922479.1"/>
    </source>
</evidence>
<reference evidence="1" key="1">
    <citation type="submission" date="2018-10" db="EMBL/GenBank/DDBJ databases">
        <title>Effector identification in a new, highly contiguous assembly of the strawberry crown rot pathogen Phytophthora cactorum.</title>
        <authorList>
            <person name="Armitage A.D."/>
            <person name="Nellist C.F."/>
            <person name="Bates H."/>
            <person name="Vickerstaff R.J."/>
            <person name="Harrison R.J."/>
        </authorList>
    </citation>
    <scope>NUCLEOTIDE SEQUENCE</scope>
    <source>
        <strain evidence="1">4040</strain>
    </source>
</reference>
<dbReference type="EMBL" id="RCMK01000550">
    <property type="protein sequence ID" value="KAG2922479.1"/>
    <property type="molecule type" value="Genomic_DNA"/>
</dbReference>
<dbReference type="VEuPathDB" id="FungiDB:PC110_g3490"/>
<evidence type="ECO:0000313" key="2">
    <source>
        <dbReference type="Proteomes" id="UP000736787"/>
    </source>
</evidence>
<accession>A0A8T1CJ77</accession>
<sequence length="135" mass="15493">MARLRDIPFLHFESARRWTVTLGYQTCQAASSAASKTAARDDQSTRFFEALYERRHWLVELSVLMDLKPDLNPSTTPEGITEMVDLWTLYKLAQKRRSDALRSLMVSLYDNLYSTVTHQLGGQSAPLIEAEVYFD</sequence>
<dbReference type="AlphaFoldDB" id="A0A8T1CJ77"/>
<proteinExistence type="predicted"/>
<comment type="caution">
    <text evidence="1">The sequence shown here is derived from an EMBL/GenBank/DDBJ whole genome shotgun (WGS) entry which is preliminary data.</text>
</comment>